<dbReference type="AlphaFoldDB" id="A0A5B7SUW1"/>
<dbReference type="KEGG" id="asag:FGM00_10140"/>
<accession>A0A5B7SUW1</accession>
<proteinExistence type="predicted"/>
<dbReference type="PROSITE" id="PS51257">
    <property type="entry name" value="PROKAR_LIPOPROTEIN"/>
    <property type="match status" value="1"/>
</dbReference>
<keyword evidence="3" id="KW-1185">Reference proteome</keyword>
<sequence>MRYPKILFGIFFILALLSCKDQSEKKPDNTDTDIKLNNEKLLTAMNAHMQAISDRDLVALKSTLSPNGNMQLILPGMEMIETVDGFMEYHRQWFEAENWTFNYDILNSEVGDTMGMVVMSFTYKEPERDGEPYFNRMIISYDLQKIDGAWYVIKDHASSVEKSTDQK</sequence>
<evidence type="ECO:0000313" key="2">
    <source>
        <dbReference type="EMBL" id="QCX00454.1"/>
    </source>
</evidence>
<dbReference type="RefSeq" id="WP_138852799.1">
    <property type="nucleotide sequence ID" value="NZ_CP040710.1"/>
</dbReference>
<reference evidence="2 3" key="1">
    <citation type="submission" date="2019-05" db="EMBL/GenBank/DDBJ databases">
        <title>Genome sequencing of F202Z8.</title>
        <authorList>
            <person name="Kwon Y.M."/>
        </authorList>
    </citation>
    <scope>NUCLEOTIDE SEQUENCE [LARGE SCALE GENOMIC DNA]</scope>
    <source>
        <strain evidence="2 3">F202Z8</strain>
    </source>
</reference>
<evidence type="ECO:0000259" key="1">
    <source>
        <dbReference type="Pfam" id="PF13474"/>
    </source>
</evidence>
<organism evidence="2 3">
    <name type="scientific">Aggregatimonas sangjinii</name>
    <dbReference type="NCBI Taxonomy" id="2583587"/>
    <lineage>
        <taxon>Bacteria</taxon>
        <taxon>Pseudomonadati</taxon>
        <taxon>Bacteroidota</taxon>
        <taxon>Flavobacteriia</taxon>
        <taxon>Flavobacteriales</taxon>
        <taxon>Flavobacteriaceae</taxon>
        <taxon>Aggregatimonas</taxon>
    </lineage>
</organism>
<dbReference type="SUPFAM" id="SSF54427">
    <property type="entry name" value="NTF2-like"/>
    <property type="match status" value="1"/>
</dbReference>
<dbReference type="OrthoDB" id="1192239at2"/>
<name>A0A5B7SUW1_9FLAO</name>
<dbReference type="Proteomes" id="UP000310017">
    <property type="component" value="Chromosome"/>
</dbReference>
<feature type="domain" description="SnoaL-like" evidence="1">
    <location>
        <begin position="43"/>
        <end position="159"/>
    </location>
</feature>
<dbReference type="InterPro" id="IPR037401">
    <property type="entry name" value="SnoaL-like"/>
</dbReference>
<evidence type="ECO:0000313" key="3">
    <source>
        <dbReference type="Proteomes" id="UP000310017"/>
    </source>
</evidence>
<protein>
    <recommendedName>
        <fullName evidence="1">SnoaL-like domain-containing protein</fullName>
    </recommendedName>
</protein>
<dbReference type="EMBL" id="CP040710">
    <property type="protein sequence ID" value="QCX00454.1"/>
    <property type="molecule type" value="Genomic_DNA"/>
</dbReference>
<gene>
    <name evidence="2" type="ORF">FGM00_10140</name>
</gene>
<dbReference type="Pfam" id="PF13474">
    <property type="entry name" value="SnoaL_3"/>
    <property type="match status" value="1"/>
</dbReference>
<dbReference type="Gene3D" id="3.10.450.50">
    <property type="match status" value="1"/>
</dbReference>
<dbReference type="InterPro" id="IPR032710">
    <property type="entry name" value="NTF2-like_dom_sf"/>
</dbReference>